<dbReference type="InterPro" id="IPR036514">
    <property type="entry name" value="SGNH_hydro_sf"/>
</dbReference>
<evidence type="ECO:0000313" key="1">
    <source>
        <dbReference type="EMBL" id="GAC21030.1"/>
    </source>
</evidence>
<organism evidence="1 2">
    <name type="scientific">Paraglaciecola arctica BSs20135</name>
    <dbReference type="NCBI Taxonomy" id="493475"/>
    <lineage>
        <taxon>Bacteria</taxon>
        <taxon>Pseudomonadati</taxon>
        <taxon>Pseudomonadota</taxon>
        <taxon>Gammaproteobacteria</taxon>
        <taxon>Alteromonadales</taxon>
        <taxon>Alteromonadaceae</taxon>
        <taxon>Paraglaciecola</taxon>
    </lineage>
</organism>
<dbReference type="EMBL" id="BAEO01000060">
    <property type="protein sequence ID" value="GAC21030.1"/>
    <property type="molecule type" value="Genomic_DNA"/>
</dbReference>
<dbReference type="OrthoDB" id="5624617at2"/>
<accession>K6ZC70</accession>
<evidence type="ECO:0000313" key="2">
    <source>
        <dbReference type="Proteomes" id="UP000006327"/>
    </source>
</evidence>
<reference evidence="1 2" key="1">
    <citation type="journal article" date="2017" name="Antonie Van Leeuwenhoek">
        <title>Rhizobium rhizosphaerae sp. nov., a novel species isolated from rice rhizosphere.</title>
        <authorList>
            <person name="Zhao J.J."/>
            <person name="Zhang J."/>
            <person name="Zhang R.J."/>
            <person name="Zhang C.W."/>
            <person name="Yin H.Q."/>
            <person name="Zhang X.X."/>
        </authorList>
    </citation>
    <scope>NUCLEOTIDE SEQUENCE [LARGE SCALE GENOMIC DNA]</scope>
    <source>
        <strain evidence="1 2">BSs20135</strain>
    </source>
</reference>
<dbReference type="STRING" id="493475.GARC_4088"/>
<protein>
    <submittedName>
        <fullName evidence="1">TonB-like protein</fullName>
    </submittedName>
</protein>
<dbReference type="GO" id="GO:0016788">
    <property type="term" value="F:hydrolase activity, acting on ester bonds"/>
    <property type="evidence" value="ECO:0007669"/>
    <property type="project" value="UniProtKB-ARBA"/>
</dbReference>
<keyword evidence="2" id="KW-1185">Reference proteome</keyword>
<dbReference type="Proteomes" id="UP000006327">
    <property type="component" value="Unassembled WGS sequence"/>
</dbReference>
<dbReference type="SUPFAM" id="SSF52266">
    <property type="entry name" value="SGNH hydrolase"/>
    <property type="match status" value="1"/>
</dbReference>
<dbReference type="AlphaFoldDB" id="K6ZC70"/>
<dbReference type="RefSeq" id="WP_007623570.1">
    <property type="nucleotide sequence ID" value="NZ_BAEO01000060.1"/>
</dbReference>
<proteinExistence type="predicted"/>
<dbReference type="eggNOG" id="COG2755">
    <property type="taxonomic scope" value="Bacteria"/>
</dbReference>
<sequence length="76" mass="8832">MDYPLRKINNDINDIIKDYGDAKRVYYLDINPIFLDENGNLSQSVMQDLLHPNKDQYKIWADAMEPKNTALMAQNG</sequence>
<gene>
    <name evidence="1" type="ORF">GARC_4088</name>
</gene>
<dbReference type="Gene3D" id="3.40.50.1110">
    <property type="entry name" value="SGNH hydrolase"/>
    <property type="match status" value="1"/>
</dbReference>
<name>K6ZC70_9ALTE</name>
<comment type="caution">
    <text evidence="1">The sequence shown here is derived from an EMBL/GenBank/DDBJ whole genome shotgun (WGS) entry which is preliminary data.</text>
</comment>